<sequence>MLPKTSSYHGAANRAVSVKPESVVATPAPAATAPAEEAAPVTQPATVAVAPAVVAPVSKPVAAVQPAAPAKAQAGRKLNLVERTLVAKVTKQANKLASKTQVRKHSETASVNKLSGNLRTGIILLLIGVLLGIFGGIIGLLGAIIALIGVVLIILGLLDEI</sequence>
<evidence type="ECO:0000313" key="3">
    <source>
        <dbReference type="EMBL" id="PJJ47960.1"/>
    </source>
</evidence>
<accession>A0A2M9AQI8</accession>
<gene>
    <name evidence="3" type="ORF">CLV45_4651</name>
</gene>
<evidence type="ECO:0000313" key="4">
    <source>
        <dbReference type="Proteomes" id="UP000228535"/>
    </source>
</evidence>
<evidence type="ECO:0000256" key="2">
    <source>
        <dbReference type="SAM" id="Phobius"/>
    </source>
</evidence>
<keyword evidence="2" id="KW-0472">Membrane</keyword>
<proteinExistence type="predicted"/>
<dbReference type="AlphaFoldDB" id="A0A2M9AQI8"/>
<name>A0A2M9AQI8_9BACT</name>
<dbReference type="RefSeq" id="WP_100338881.1">
    <property type="nucleotide sequence ID" value="NZ_PGFA01000005.1"/>
</dbReference>
<organism evidence="3 4">
    <name type="scientific">Hymenobacter chitinivorans DSM 11115</name>
    <dbReference type="NCBI Taxonomy" id="1121954"/>
    <lineage>
        <taxon>Bacteria</taxon>
        <taxon>Pseudomonadati</taxon>
        <taxon>Bacteroidota</taxon>
        <taxon>Cytophagia</taxon>
        <taxon>Cytophagales</taxon>
        <taxon>Hymenobacteraceae</taxon>
        <taxon>Hymenobacter</taxon>
    </lineage>
</organism>
<evidence type="ECO:0000256" key="1">
    <source>
        <dbReference type="SAM" id="MobiDB-lite"/>
    </source>
</evidence>
<keyword evidence="4" id="KW-1185">Reference proteome</keyword>
<comment type="caution">
    <text evidence="3">The sequence shown here is derived from an EMBL/GenBank/DDBJ whole genome shotgun (WGS) entry which is preliminary data.</text>
</comment>
<keyword evidence="2" id="KW-1133">Transmembrane helix</keyword>
<dbReference type="EMBL" id="PGFA01000005">
    <property type="protein sequence ID" value="PJJ47960.1"/>
    <property type="molecule type" value="Genomic_DNA"/>
</dbReference>
<feature type="region of interest" description="Disordered" evidence="1">
    <location>
        <begin position="1"/>
        <end position="23"/>
    </location>
</feature>
<protein>
    <submittedName>
        <fullName evidence="3">Uncharacterized protein</fullName>
    </submittedName>
</protein>
<dbReference type="Proteomes" id="UP000228535">
    <property type="component" value="Unassembled WGS sequence"/>
</dbReference>
<keyword evidence="2" id="KW-0812">Transmembrane</keyword>
<feature type="transmembrane region" description="Helical" evidence="2">
    <location>
        <begin position="122"/>
        <end position="155"/>
    </location>
</feature>
<reference evidence="3 4" key="1">
    <citation type="submission" date="2017-11" db="EMBL/GenBank/DDBJ databases">
        <title>Genomic Encyclopedia of Archaeal and Bacterial Type Strains, Phase II (KMG-II): From Individual Species to Whole Genera.</title>
        <authorList>
            <person name="Goeker M."/>
        </authorList>
    </citation>
    <scope>NUCLEOTIDE SEQUENCE [LARGE SCALE GENOMIC DNA]</scope>
    <source>
        <strain evidence="3 4">DSM 11115</strain>
    </source>
</reference>